<organism evidence="1 2">
    <name type="scientific">Streblomastix strix</name>
    <dbReference type="NCBI Taxonomy" id="222440"/>
    <lineage>
        <taxon>Eukaryota</taxon>
        <taxon>Metamonada</taxon>
        <taxon>Preaxostyla</taxon>
        <taxon>Oxymonadida</taxon>
        <taxon>Streblomastigidae</taxon>
        <taxon>Streblomastix</taxon>
    </lineage>
</organism>
<gene>
    <name evidence="1" type="ORF">EZS28_047933</name>
</gene>
<sequence>QEVLQMVTHQLQFFPQIDIFATRTTKRCNRYCSLLKDRGAEGRRGAFSINWSNEALLLHPPIELIPRILKKMKLEPSTALFLLPDWCLMKFKLLFPRIIQILNLGPTETVLEKGKSLESHQLKLPPGDQLAVLTTSMQLENNYLETLPPQLDWYLYLSNR</sequence>
<dbReference type="OrthoDB" id="2897838at2759"/>
<dbReference type="EMBL" id="SNRW01032816">
    <property type="protein sequence ID" value="KAA6356539.1"/>
    <property type="molecule type" value="Genomic_DNA"/>
</dbReference>
<evidence type="ECO:0000313" key="1">
    <source>
        <dbReference type="EMBL" id="KAA6356539.1"/>
    </source>
</evidence>
<protein>
    <submittedName>
        <fullName evidence="1">Uncharacterized protein</fullName>
    </submittedName>
</protein>
<reference evidence="1 2" key="1">
    <citation type="submission" date="2019-03" db="EMBL/GenBank/DDBJ databases">
        <title>Single cell metagenomics reveals metabolic interactions within the superorganism composed of flagellate Streblomastix strix and complex community of Bacteroidetes bacteria on its surface.</title>
        <authorList>
            <person name="Treitli S.C."/>
            <person name="Kolisko M."/>
            <person name="Husnik F."/>
            <person name="Keeling P."/>
            <person name="Hampl V."/>
        </authorList>
    </citation>
    <scope>NUCLEOTIDE SEQUENCE [LARGE SCALE GENOMIC DNA]</scope>
    <source>
        <strain evidence="1">ST1C</strain>
    </source>
</reference>
<comment type="caution">
    <text evidence="1">The sequence shown here is derived from an EMBL/GenBank/DDBJ whole genome shotgun (WGS) entry which is preliminary data.</text>
</comment>
<evidence type="ECO:0000313" key="2">
    <source>
        <dbReference type="Proteomes" id="UP000324800"/>
    </source>
</evidence>
<proteinExistence type="predicted"/>
<accession>A0A5J4TEI1</accession>
<name>A0A5J4TEI1_9EUKA</name>
<dbReference type="Proteomes" id="UP000324800">
    <property type="component" value="Unassembled WGS sequence"/>
</dbReference>
<dbReference type="AlphaFoldDB" id="A0A5J4TEI1"/>
<feature type="non-terminal residue" evidence="1">
    <location>
        <position position="1"/>
    </location>
</feature>